<feature type="domain" description="ABC3 transporter permease C-terminal" evidence="7">
    <location>
        <begin position="288"/>
        <end position="395"/>
    </location>
</feature>
<keyword evidence="5 6" id="KW-0472">Membrane</keyword>
<keyword evidence="2" id="KW-1003">Cell membrane</keyword>
<evidence type="ECO:0000313" key="10">
    <source>
        <dbReference type="Proteomes" id="UP000638732"/>
    </source>
</evidence>
<comment type="caution">
    <text evidence="9">The sequence shown here is derived from an EMBL/GenBank/DDBJ whole genome shotgun (WGS) entry which is preliminary data.</text>
</comment>
<dbReference type="PROSITE" id="PS51257">
    <property type="entry name" value="PROKAR_LIPOPROTEIN"/>
    <property type="match status" value="1"/>
</dbReference>
<organism evidence="9 10">
    <name type="scientific">Mucilaginibacter agri</name>
    <dbReference type="NCBI Taxonomy" id="2695265"/>
    <lineage>
        <taxon>Bacteria</taxon>
        <taxon>Pseudomonadati</taxon>
        <taxon>Bacteroidota</taxon>
        <taxon>Sphingobacteriia</taxon>
        <taxon>Sphingobacteriales</taxon>
        <taxon>Sphingobacteriaceae</taxon>
        <taxon>Mucilaginibacter</taxon>
    </lineage>
</organism>
<keyword evidence="10" id="KW-1185">Reference proteome</keyword>
<dbReference type="Pfam" id="PF02687">
    <property type="entry name" value="FtsX"/>
    <property type="match status" value="2"/>
</dbReference>
<feature type="transmembrane region" description="Helical" evidence="6">
    <location>
        <begin position="282"/>
        <end position="304"/>
    </location>
</feature>
<keyword evidence="3 6" id="KW-0812">Transmembrane</keyword>
<evidence type="ECO:0000256" key="3">
    <source>
        <dbReference type="ARBA" id="ARBA00022692"/>
    </source>
</evidence>
<evidence type="ECO:0000256" key="2">
    <source>
        <dbReference type="ARBA" id="ARBA00022475"/>
    </source>
</evidence>
<dbReference type="GO" id="GO:0022857">
    <property type="term" value="F:transmembrane transporter activity"/>
    <property type="evidence" value="ECO:0007669"/>
    <property type="project" value="TreeGrafter"/>
</dbReference>
<dbReference type="AlphaFoldDB" id="A0A965ZK82"/>
<feature type="transmembrane region" description="Helical" evidence="6">
    <location>
        <begin position="420"/>
        <end position="443"/>
    </location>
</feature>
<protein>
    <submittedName>
        <fullName evidence="9">FtsX-like permease family protein</fullName>
    </submittedName>
</protein>
<dbReference type="EMBL" id="WWEO01000044">
    <property type="protein sequence ID" value="NCD71191.1"/>
    <property type="molecule type" value="Genomic_DNA"/>
</dbReference>
<feature type="domain" description="ABC3 transporter permease C-terminal" evidence="7">
    <location>
        <begin position="670"/>
        <end position="782"/>
    </location>
</feature>
<feature type="transmembrane region" description="Helical" evidence="6">
    <location>
        <begin position="670"/>
        <end position="691"/>
    </location>
</feature>
<proteinExistence type="predicted"/>
<dbReference type="Proteomes" id="UP000638732">
    <property type="component" value="Unassembled WGS sequence"/>
</dbReference>
<feature type="transmembrane region" description="Helical" evidence="6">
    <location>
        <begin position="338"/>
        <end position="356"/>
    </location>
</feature>
<dbReference type="PANTHER" id="PTHR30572">
    <property type="entry name" value="MEMBRANE COMPONENT OF TRANSPORTER-RELATED"/>
    <property type="match status" value="1"/>
</dbReference>
<evidence type="ECO:0000259" key="7">
    <source>
        <dbReference type="Pfam" id="PF02687"/>
    </source>
</evidence>
<evidence type="ECO:0000256" key="1">
    <source>
        <dbReference type="ARBA" id="ARBA00004651"/>
    </source>
</evidence>
<evidence type="ECO:0000259" key="8">
    <source>
        <dbReference type="Pfam" id="PF12704"/>
    </source>
</evidence>
<evidence type="ECO:0000256" key="4">
    <source>
        <dbReference type="ARBA" id="ARBA00022989"/>
    </source>
</evidence>
<evidence type="ECO:0000256" key="6">
    <source>
        <dbReference type="SAM" id="Phobius"/>
    </source>
</evidence>
<gene>
    <name evidence="9" type="ORF">GSY63_17625</name>
</gene>
<feature type="transmembrane region" description="Helical" evidence="6">
    <location>
        <begin position="703"/>
        <end position="733"/>
    </location>
</feature>
<dbReference type="InterPro" id="IPR003838">
    <property type="entry name" value="ABC3_permease_C"/>
</dbReference>
<sequence length="790" mass="88957">MIKNYIKIAWRNLIKNKAHSFINILGLSVGLACSLLIMLWIQNELAMDNFHKNGKQLYYVIERSYYDHKAHGQYNTPGMLADELKKDIPEIEYASNLAFDNSNTFQVGDKIIKLQGNSAGADYFKMFSFPLLQGDAKSVLSTPKSIAISRKMAGQFFGSPEAAMGKTIRYENQKDFIVTGVFEDIPNTSTEKFDFMLNWYNFLDENAWCKQWGNNGPECFFMLRPDANPAAVQKKLTHFLDNLNKEQKKGVFTVELDMQKFGEGYLHGNFTDGKIDGGRIEYVRLFGIVAIFILLIACINFMNLTTARSVKRAREIGVRKVVGALRGSLIKQFIGESLMLTTVAVLISLLLVILLLPLFNSVTMKQIALPFAQSEFWLKLVVITLVTGVIAGSYPALFLSSFSPIKVLKGTLKLNWGVVMFRKGLVIFQFVLSIVLILGTIVISRQINYIQSKNLGFDRENLVFIPIDGELPKKFDVFKTEAMKMPGIQNVSRMGDRPMNIQNGTSGVDWIGKDPNLNIQFTQASIGYDFMRTMKLKMAAGRDYNKDFATDSTGYILNEAALKRIGYKDPIGKPLTFWGKKGTIIGIVKDFHYTSLHDPIKPLVIRLDEKADWGTILIRTEAGKTKQALAGLETLCRQLNPNFNFNYSFSDEEYQKLYQNEQIIGKLSNAFAFLAIFISCLGLLGLAMFTAEQRFKEIGIRKVLGASVASLFTLLSGEFIILVIISLIIASPLAWYGMNKWLQNFAYHAPIEWWMFVLSAIIALLITLITVSFQSVKAALINPVKSLRSE</sequence>
<dbReference type="GO" id="GO:0005886">
    <property type="term" value="C:plasma membrane"/>
    <property type="evidence" value="ECO:0007669"/>
    <property type="project" value="UniProtKB-SubCell"/>
</dbReference>
<dbReference type="InterPro" id="IPR050250">
    <property type="entry name" value="Macrolide_Exporter_MacB"/>
</dbReference>
<dbReference type="InterPro" id="IPR025857">
    <property type="entry name" value="MacB_PCD"/>
</dbReference>
<reference evidence="9" key="2">
    <citation type="submission" date="2020-10" db="EMBL/GenBank/DDBJ databases">
        <title>Mucilaginibacter sp. nov., isolated from soil.</title>
        <authorList>
            <person name="Jeon C.O."/>
        </authorList>
    </citation>
    <scope>NUCLEOTIDE SEQUENCE</scope>
    <source>
        <strain evidence="9">R11</strain>
    </source>
</reference>
<accession>A0A965ZK82</accession>
<feature type="domain" description="MacB-like periplasmic core" evidence="8">
    <location>
        <begin position="20"/>
        <end position="237"/>
    </location>
</feature>
<dbReference type="RefSeq" id="WP_166587160.1">
    <property type="nucleotide sequence ID" value="NZ_WWEO01000044.1"/>
</dbReference>
<feature type="transmembrane region" description="Helical" evidence="6">
    <location>
        <begin position="753"/>
        <end position="773"/>
    </location>
</feature>
<reference evidence="9" key="1">
    <citation type="submission" date="2020-01" db="EMBL/GenBank/DDBJ databases">
        <authorList>
            <person name="Seo Y.L."/>
        </authorList>
    </citation>
    <scope>NUCLEOTIDE SEQUENCE</scope>
    <source>
        <strain evidence="9">R11</strain>
    </source>
</reference>
<dbReference type="PANTHER" id="PTHR30572:SF18">
    <property type="entry name" value="ABC-TYPE MACROLIDE FAMILY EXPORT SYSTEM PERMEASE COMPONENT 2"/>
    <property type="match status" value="1"/>
</dbReference>
<keyword evidence="4 6" id="KW-1133">Transmembrane helix</keyword>
<dbReference type="Pfam" id="PF12704">
    <property type="entry name" value="MacB_PCD"/>
    <property type="match status" value="1"/>
</dbReference>
<feature type="transmembrane region" description="Helical" evidence="6">
    <location>
        <begin position="376"/>
        <end position="399"/>
    </location>
</feature>
<evidence type="ECO:0000313" key="9">
    <source>
        <dbReference type="EMBL" id="NCD71191.1"/>
    </source>
</evidence>
<feature type="transmembrane region" description="Helical" evidence="6">
    <location>
        <begin position="21"/>
        <end position="41"/>
    </location>
</feature>
<name>A0A965ZK82_9SPHI</name>
<evidence type="ECO:0000256" key="5">
    <source>
        <dbReference type="ARBA" id="ARBA00023136"/>
    </source>
</evidence>
<comment type="subcellular location">
    <subcellularLocation>
        <location evidence="1">Cell membrane</location>
        <topology evidence="1">Multi-pass membrane protein</topology>
    </subcellularLocation>
</comment>